<gene>
    <name evidence="1" type="ORF">EDD80_11814</name>
</gene>
<dbReference type="Proteomes" id="UP000295807">
    <property type="component" value="Unassembled WGS sequence"/>
</dbReference>
<protein>
    <submittedName>
        <fullName evidence="1">Uncharacterized protein</fullName>
    </submittedName>
</protein>
<sequence>MKLMSDYLFACAAGGLPGMYFQQVDVFVLTFLPKIRSNATFVPIFDTTYA</sequence>
<accession>A0A4R3KNR1</accession>
<dbReference type="AlphaFoldDB" id="A0A4R3KNR1"/>
<reference evidence="1 2" key="1">
    <citation type="submission" date="2019-03" db="EMBL/GenBank/DDBJ databases">
        <title>Genomic Encyclopedia of Type Strains, Phase IV (KMG-IV): sequencing the most valuable type-strain genomes for metagenomic binning, comparative biology and taxonomic classification.</title>
        <authorList>
            <person name="Goeker M."/>
        </authorList>
    </citation>
    <scope>NUCLEOTIDE SEQUENCE [LARGE SCALE GENOMIC DNA]</scope>
    <source>
        <strain evidence="1 2">DSM 21100</strain>
    </source>
</reference>
<evidence type="ECO:0000313" key="1">
    <source>
        <dbReference type="EMBL" id="TCS84745.1"/>
    </source>
</evidence>
<dbReference type="EMBL" id="SMAD01000018">
    <property type="protein sequence ID" value="TCS84745.1"/>
    <property type="molecule type" value="Genomic_DNA"/>
</dbReference>
<evidence type="ECO:0000313" key="2">
    <source>
        <dbReference type="Proteomes" id="UP000295807"/>
    </source>
</evidence>
<name>A0A4R3KNR1_9SPHI</name>
<comment type="caution">
    <text evidence="1">The sequence shown here is derived from an EMBL/GenBank/DDBJ whole genome shotgun (WGS) entry which is preliminary data.</text>
</comment>
<proteinExistence type="predicted"/>
<keyword evidence="2" id="KW-1185">Reference proteome</keyword>
<organism evidence="1 2">
    <name type="scientific">Anseongella ginsenosidimutans</name>
    <dbReference type="NCBI Taxonomy" id="496056"/>
    <lineage>
        <taxon>Bacteria</taxon>
        <taxon>Pseudomonadati</taxon>
        <taxon>Bacteroidota</taxon>
        <taxon>Sphingobacteriia</taxon>
        <taxon>Sphingobacteriales</taxon>
        <taxon>Sphingobacteriaceae</taxon>
        <taxon>Anseongella</taxon>
    </lineage>
</organism>